<dbReference type="PANTHER" id="PTHR13932">
    <property type="entry name" value="COPROPORPHYRINIGEN III OXIDASE"/>
    <property type="match status" value="1"/>
</dbReference>
<evidence type="ECO:0000256" key="1">
    <source>
        <dbReference type="ARBA" id="ARBA00006100"/>
    </source>
</evidence>
<dbReference type="Proteomes" id="UP000271849">
    <property type="component" value="Chromosome"/>
</dbReference>
<accession>A0A3B1E1D4</accession>
<feature type="domain" description="Radical SAM core" evidence="3">
    <location>
        <begin position="5"/>
        <end position="241"/>
    </location>
</feature>
<keyword evidence="2" id="KW-0349">Heme</keyword>
<keyword evidence="2" id="KW-0963">Cytoplasm</keyword>
<dbReference type="EMBL" id="LR025085">
    <property type="protein sequence ID" value="VAX76865.1"/>
    <property type="molecule type" value="Genomic_DNA"/>
</dbReference>
<dbReference type="OrthoDB" id="9808022at2"/>
<dbReference type="SMART" id="SM00729">
    <property type="entry name" value="Elp3"/>
    <property type="match status" value="1"/>
</dbReference>
<dbReference type="GO" id="GO:0051539">
    <property type="term" value="F:4 iron, 4 sulfur cluster binding"/>
    <property type="evidence" value="ECO:0007669"/>
    <property type="project" value="UniProtKB-UniRule"/>
</dbReference>
<comment type="subcellular location">
    <subcellularLocation>
        <location evidence="2">Cytoplasm</location>
    </subcellularLocation>
</comment>
<dbReference type="SFLD" id="SFLDF00562">
    <property type="entry name" value="HemN-like__clustered_with_heat"/>
    <property type="match status" value="1"/>
</dbReference>
<gene>
    <name evidence="4" type="primary">yggW</name>
    <name evidence="4" type="ORF">BUCINSTRO3249_0372</name>
</gene>
<dbReference type="RefSeq" id="WP_158349227.1">
    <property type="nucleotide sequence ID" value="NZ_LR025085.1"/>
</dbReference>
<dbReference type="NCBIfam" id="TIGR00539">
    <property type="entry name" value="hemN_rel"/>
    <property type="match status" value="1"/>
</dbReference>
<dbReference type="Pfam" id="PF04055">
    <property type="entry name" value="Radical_SAM"/>
    <property type="match status" value="1"/>
</dbReference>
<dbReference type="InterPro" id="IPR006638">
    <property type="entry name" value="Elp3/MiaA/NifB-like_rSAM"/>
</dbReference>
<dbReference type="AlphaFoldDB" id="A0A3B1E1D4"/>
<keyword evidence="2" id="KW-0408">Iron</keyword>
<dbReference type="InterPro" id="IPR004559">
    <property type="entry name" value="HemW-like"/>
</dbReference>
<keyword evidence="4" id="KW-0560">Oxidoreductase</keyword>
<keyword evidence="2" id="KW-0004">4Fe-4S</keyword>
<dbReference type="SFLD" id="SFLDS00029">
    <property type="entry name" value="Radical_SAM"/>
    <property type="match status" value="1"/>
</dbReference>
<comment type="function">
    <text evidence="2">Probably acts as a heme chaperone, transferring heme to an unknown acceptor. Binds one molecule of heme per monomer, possibly covalently. Binds 1 [4Fe-4S] cluster. The cluster is coordinated with 3 cysteines and an exchangeable S-adenosyl-L-methionine.</text>
</comment>
<evidence type="ECO:0000256" key="2">
    <source>
        <dbReference type="RuleBase" id="RU364116"/>
    </source>
</evidence>
<dbReference type="GO" id="GO:0004109">
    <property type="term" value="F:coproporphyrinogen oxidase activity"/>
    <property type="evidence" value="ECO:0007669"/>
    <property type="project" value="InterPro"/>
</dbReference>
<organism evidence="4 5">
    <name type="scientific">Buchnera aphidicola</name>
    <name type="common">Cinara strobi</name>
    <dbReference type="NCBI Taxonomy" id="1921549"/>
    <lineage>
        <taxon>Bacteria</taxon>
        <taxon>Pseudomonadati</taxon>
        <taxon>Pseudomonadota</taxon>
        <taxon>Gammaproteobacteria</taxon>
        <taxon>Enterobacterales</taxon>
        <taxon>Erwiniaceae</taxon>
        <taxon>Buchnera</taxon>
    </lineage>
</organism>
<dbReference type="InterPro" id="IPR023404">
    <property type="entry name" value="rSAM_horseshoe"/>
</dbReference>
<dbReference type="PROSITE" id="PS51918">
    <property type="entry name" value="RADICAL_SAM"/>
    <property type="match status" value="1"/>
</dbReference>
<dbReference type="InterPro" id="IPR007197">
    <property type="entry name" value="rSAM"/>
</dbReference>
<dbReference type="GO" id="GO:0006779">
    <property type="term" value="P:porphyrin-containing compound biosynthetic process"/>
    <property type="evidence" value="ECO:0007669"/>
    <property type="project" value="InterPro"/>
</dbReference>
<keyword evidence="2" id="KW-0411">Iron-sulfur</keyword>
<dbReference type="STRING" id="1921549.GCA_900128825_00373"/>
<dbReference type="Gene3D" id="3.80.30.20">
    <property type="entry name" value="tm_1862 like domain"/>
    <property type="match status" value="1"/>
</dbReference>
<dbReference type="PANTHER" id="PTHR13932:SF5">
    <property type="entry name" value="RADICAL S-ADENOSYL METHIONINE DOMAIN-CONTAINING PROTEIN 1, MITOCHONDRIAL"/>
    <property type="match status" value="1"/>
</dbReference>
<dbReference type="GO" id="GO:0046872">
    <property type="term" value="F:metal ion binding"/>
    <property type="evidence" value="ECO:0007669"/>
    <property type="project" value="UniProtKB-UniRule"/>
</dbReference>
<keyword evidence="2" id="KW-0479">Metal-binding</keyword>
<dbReference type="InterPro" id="IPR034505">
    <property type="entry name" value="Coproporphyrinogen-III_oxidase"/>
</dbReference>
<dbReference type="InterPro" id="IPR058240">
    <property type="entry name" value="rSAM_sf"/>
</dbReference>
<dbReference type="GO" id="GO:0005737">
    <property type="term" value="C:cytoplasm"/>
    <property type="evidence" value="ECO:0007669"/>
    <property type="project" value="UniProtKB-SubCell"/>
</dbReference>
<keyword evidence="2" id="KW-0949">S-adenosyl-L-methionine</keyword>
<proteinExistence type="inferred from homology"/>
<protein>
    <recommendedName>
        <fullName evidence="2">Heme chaperone HemW</fullName>
    </recommendedName>
</protein>
<keyword evidence="2" id="KW-0143">Chaperone</keyword>
<reference evidence="5" key="1">
    <citation type="submission" date="2018-09" db="EMBL/GenBank/DDBJ databases">
        <authorList>
            <person name="Manzano-Marin A."/>
            <person name="Manzano-Marin A."/>
        </authorList>
    </citation>
    <scope>NUCLEOTIDE SEQUENCE [LARGE SCALE GENOMIC DNA]</scope>
    <source>
        <strain evidence="5">BuCistrobi</strain>
    </source>
</reference>
<dbReference type="SFLD" id="SFLDF00288">
    <property type="entry name" value="HemN-like__clustered_with_nucl"/>
    <property type="match status" value="1"/>
</dbReference>
<evidence type="ECO:0000259" key="3">
    <source>
        <dbReference type="PROSITE" id="PS51918"/>
    </source>
</evidence>
<dbReference type="SFLD" id="SFLDG01065">
    <property type="entry name" value="anaerobic_coproporphyrinogen-I"/>
    <property type="match status" value="1"/>
</dbReference>
<dbReference type="SUPFAM" id="SSF102114">
    <property type="entry name" value="Radical SAM enzymes"/>
    <property type="match status" value="1"/>
</dbReference>
<sequence length="381" mass="44712">MKKKKYNLPPLSLYIHIPWCIKKCPYCDFHSYKNSNKVSEKSYIKHLLKDLKNDKKLVLNRTIQSIFIGGGTPSLLKNSSIKYLLNQIKKILPVAKKAEISIEINPNSNQKNKLNQYLKDGINRLSIGIQTFHNHLLKTLQRTYKKKEIISLLNSIKKTSNRNLNLDLMYGLPGQSIQEALQDLYTTIYLKPEHISWYQLDIEPNTPFYSKNIILPSIKEIKKIQREGKKILKQAGYTQYEISAYSSKKKYQCLHNLNYWNFGDYLGIGCGAHGKITQKNKTIIRTVKIKNDMLYIKNKYIQKKYIVSNKDLPFEFFLNTFRLLKPIKYKNFEQSTNIKKEKIKKKILIAQTKGYLDITDKSWNITERGREQLNNLMSIFL</sequence>
<dbReference type="Pfam" id="PF06969">
    <property type="entry name" value="HemN_C"/>
    <property type="match status" value="1"/>
</dbReference>
<dbReference type="InterPro" id="IPR010723">
    <property type="entry name" value="HemN_C"/>
</dbReference>
<evidence type="ECO:0000313" key="5">
    <source>
        <dbReference type="Proteomes" id="UP000271849"/>
    </source>
</evidence>
<evidence type="ECO:0000313" key="4">
    <source>
        <dbReference type="EMBL" id="VAX76865.1"/>
    </source>
</evidence>
<name>A0A3B1E1D4_9GAMM</name>
<comment type="similarity">
    <text evidence="1">Belongs to the anaerobic coproporphyrinogen-III oxidase family. HemW subfamily.</text>
</comment>